<evidence type="ECO:0000313" key="4">
    <source>
        <dbReference type="EMBL" id="RUS35052.1"/>
    </source>
</evidence>
<dbReference type="PANTHER" id="PTHR18460:SF3">
    <property type="entry name" value="TELO2-INTERACTING PROTEIN 1 HOMOLOG"/>
    <property type="match status" value="1"/>
</dbReference>
<dbReference type="InterPro" id="IPR057566">
    <property type="entry name" value="TPR_TTI1_N"/>
</dbReference>
<dbReference type="Pfam" id="PF24181">
    <property type="entry name" value="TPR_TTI1_C"/>
    <property type="match status" value="1"/>
</dbReference>
<dbReference type="InterPro" id="IPR016024">
    <property type="entry name" value="ARM-type_fold"/>
</dbReference>
<evidence type="ECO:0000256" key="1">
    <source>
        <dbReference type="SAM" id="MobiDB-lite"/>
    </source>
</evidence>
<dbReference type="Gene3D" id="1.25.10.10">
    <property type="entry name" value="Leucine-rich Repeat Variant"/>
    <property type="match status" value="1"/>
</dbReference>
<evidence type="ECO:0000259" key="3">
    <source>
        <dbReference type="Pfam" id="PF24181"/>
    </source>
</evidence>
<sequence>MAELDQRRQDVFLKLKPVCVPLLSFPNISRPNQRPIRDALNALLDTLRAISEPSTIFTKALVDYVLFPLLELYKRRQPQEPLPDTVAETWLRCLLFLLEECGWNRTLEPEIFKQLFILFTLSAGGPLVRPNDPKLPRPSEETTLVAVRCLSAILPRAHCEGKIPDSEEESAKRLDLLDALRAEVFRPSVGHCVAVLLDVVMTERLLELRLAALGSLSQLLTDNLRDADVLASFLPGVASAMCKVVVRDKDKEHHRVISAAVGLLGDVVVAVMNDEANAEFVTRATKLSDLRNFVGRRLPSAPETKDSTTDEGSETSTALVTSSSTPPKIFTATRTRHWLAATQTQLKRLLTQTLTARDHPDWSTRMHFVDFSYTLLLQCALTLELCAPNLIETLVLHLDDDYAPVVARCREHLLALSRHPEFAASLVPILKSRLDDWMFSLARHLTSADEAAKCSALSLIAGLLALLGAEARSVLETSLEKVAGGWLRGLEMDDVNVKVERAAVGRFAELEYGRGSVGTADGDGDGSQGGAGERSRIPRYPTKRFGYLVSDRAVEGASRLFRTLGRVGDAGFLVEHFMRYLRSGQGGIVETGSYQPQAAWVVNEILLGAGGFGLTVPAEDPSSSLETSNDTPFASQSQNTNSERQVRSLAKQILRELISLEILTAPTSVLDKEAVIALHSQFGPSASTPLTLTTTRPSTDIIPTPSLNATILTICHMLECVATTSLILGPAFKLELIDALYPLLDQLGSQNARISFTASITLDAVARACGYWPSRPRATPTQALVLGNVDYVVNTVSDRLARVPLDPRAPRVMTAVVRVGGGSVIEYMGDSVQEIFDALDAYHMNGWMCAELCGVLREVVRVVENEDILQEKEDGANREEGGAKEGLQEQQKGGVSQEISGFVARYKGIDFDGDGYQRESRVETKAMNEIGQYFLEQQQKKDKVKELDEEDLEKLASEAEREQNRPPSSRRDSDTDRKIPPTRNQQTVLDILHKTIHFLTAPSPHLRSQILSLIESALPVLRPRPQDLNPLVHKIWPSVVRRLDDKEHFVILNAVHLVQCVAECCGDFLSRRVVDDLWPRFKVMLRERVREAEAEERRTGITMTAALAANPNAYSVFTRAHRLQRSVLQTLALVAEHVPLKDGNVLEIVTTCAPYLDAMRWHDELQRCGVRLFIALGKGHADAVWLGCCGLVEELWKRKVDDGVVVRDGRMVSEVSETGLKEFAIPQWLRKEDVNGCRENVDLVLASLC</sequence>
<dbReference type="Pfam" id="PF24173">
    <property type="entry name" value="TPR_TTI1_N"/>
    <property type="match status" value="1"/>
</dbReference>
<dbReference type="GO" id="GO:0005737">
    <property type="term" value="C:cytoplasm"/>
    <property type="evidence" value="ECO:0007669"/>
    <property type="project" value="TreeGrafter"/>
</dbReference>
<dbReference type="Pfam" id="PF24176">
    <property type="entry name" value="TPR_TTI1_2nd"/>
    <property type="match status" value="1"/>
</dbReference>
<dbReference type="Pfam" id="PF21547">
    <property type="entry name" value="TTI1"/>
    <property type="match status" value="1"/>
</dbReference>
<dbReference type="PANTHER" id="PTHR18460">
    <property type="entry name" value="TEL2 INTERACTING PROTEIN 1 TTI1 FAMILY MEMBER"/>
    <property type="match status" value="1"/>
</dbReference>
<feature type="region of interest" description="Disordered" evidence="1">
    <location>
        <begin position="956"/>
        <end position="984"/>
    </location>
</feature>
<feature type="region of interest" description="Disordered" evidence="1">
    <location>
        <begin position="618"/>
        <end position="643"/>
    </location>
</feature>
<dbReference type="SUPFAM" id="SSF48371">
    <property type="entry name" value="ARM repeat"/>
    <property type="match status" value="1"/>
</dbReference>
<feature type="compositionally biased region" description="Basic and acidic residues" evidence="1">
    <location>
        <begin position="871"/>
        <end position="887"/>
    </location>
</feature>
<dbReference type="EMBL" id="RBNJ01000236">
    <property type="protein sequence ID" value="RUS35052.1"/>
    <property type="molecule type" value="Genomic_DNA"/>
</dbReference>
<dbReference type="InterPro" id="IPR049362">
    <property type="entry name" value="TTI1_rpt"/>
</dbReference>
<organism evidence="4 5">
    <name type="scientific">Jimgerdemannia flammicorona</name>
    <dbReference type="NCBI Taxonomy" id="994334"/>
    <lineage>
        <taxon>Eukaryota</taxon>
        <taxon>Fungi</taxon>
        <taxon>Fungi incertae sedis</taxon>
        <taxon>Mucoromycota</taxon>
        <taxon>Mucoromycotina</taxon>
        <taxon>Endogonomycetes</taxon>
        <taxon>Endogonales</taxon>
        <taxon>Endogonaceae</taxon>
        <taxon>Jimgerdemannia</taxon>
    </lineage>
</organism>
<feature type="region of interest" description="Disordered" evidence="1">
    <location>
        <begin position="871"/>
        <end position="895"/>
    </location>
</feature>
<feature type="domain" description="TTI1 N-terminal TPR" evidence="2">
    <location>
        <begin position="12"/>
        <end position="401"/>
    </location>
</feature>
<name>A0A433QZ47_9FUNG</name>
<comment type="caution">
    <text evidence="4">The sequence shown here is derived from an EMBL/GenBank/DDBJ whole genome shotgun (WGS) entry which is preliminary data.</text>
</comment>
<gene>
    <name evidence="4" type="ORF">BC938DRAFT_476401</name>
</gene>
<dbReference type="InterPro" id="IPR011989">
    <property type="entry name" value="ARM-like"/>
</dbReference>
<proteinExistence type="predicted"/>
<feature type="domain" description="TTI1 C-terminal TPR" evidence="3">
    <location>
        <begin position="898"/>
        <end position="1185"/>
    </location>
</feature>
<reference evidence="4 5" key="1">
    <citation type="journal article" date="2018" name="New Phytol.">
        <title>Phylogenomics of Endogonaceae and evolution of mycorrhizas within Mucoromycota.</title>
        <authorList>
            <person name="Chang Y."/>
            <person name="Desiro A."/>
            <person name="Na H."/>
            <person name="Sandor L."/>
            <person name="Lipzen A."/>
            <person name="Clum A."/>
            <person name="Barry K."/>
            <person name="Grigoriev I.V."/>
            <person name="Martin F.M."/>
            <person name="Stajich J.E."/>
            <person name="Smith M.E."/>
            <person name="Bonito G."/>
            <person name="Spatafora J.W."/>
        </authorList>
    </citation>
    <scope>NUCLEOTIDE SEQUENCE [LARGE SCALE GENOMIC DNA]</scope>
    <source>
        <strain evidence="4 5">AD002</strain>
    </source>
</reference>
<dbReference type="Proteomes" id="UP000274822">
    <property type="component" value="Unassembled WGS sequence"/>
</dbReference>
<dbReference type="InterPro" id="IPR057567">
    <property type="entry name" value="TPR_TTI1_C"/>
</dbReference>
<protein>
    <submittedName>
        <fullName evidence="4">Armadillo-type protein</fullName>
    </submittedName>
</protein>
<keyword evidence="5" id="KW-1185">Reference proteome</keyword>
<dbReference type="AlphaFoldDB" id="A0A433QZ47"/>
<feature type="compositionally biased region" description="Basic and acidic residues" evidence="1">
    <location>
        <begin position="956"/>
        <end position="979"/>
    </location>
</feature>
<evidence type="ECO:0000259" key="2">
    <source>
        <dbReference type="Pfam" id="PF24173"/>
    </source>
</evidence>
<feature type="region of interest" description="Disordered" evidence="1">
    <location>
        <begin position="298"/>
        <end position="324"/>
    </location>
</feature>
<evidence type="ECO:0000313" key="5">
    <source>
        <dbReference type="Proteomes" id="UP000274822"/>
    </source>
</evidence>
<dbReference type="InterPro" id="IPR052587">
    <property type="entry name" value="TELO2-interacting_protein_1"/>
</dbReference>
<feature type="compositionally biased region" description="Polar residues" evidence="1">
    <location>
        <begin position="621"/>
        <end position="643"/>
    </location>
</feature>
<accession>A0A433QZ47</accession>